<accession>A0A1S8CL76</accession>
<dbReference type="STRING" id="2034155.BMI79_07110"/>
<evidence type="ECO:0000313" key="2">
    <source>
        <dbReference type="Proteomes" id="UP000216021"/>
    </source>
</evidence>
<organism evidence="1 2">
    <name type="scientific">Serratia oryzae</name>
    <dbReference type="NCBI Taxonomy" id="2034155"/>
    <lineage>
        <taxon>Bacteria</taxon>
        <taxon>Pseudomonadati</taxon>
        <taxon>Pseudomonadota</taxon>
        <taxon>Gammaproteobacteria</taxon>
        <taxon>Enterobacterales</taxon>
        <taxon>Yersiniaceae</taxon>
        <taxon>Serratia</taxon>
    </lineage>
</organism>
<reference evidence="1 2" key="1">
    <citation type="submission" date="2016-11" db="EMBL/GenBank/DDBJ databases">
        <title>Rahnella oryzae sp. nov., isolated from rice root.</title>
        <authorList>
            <person name="Zhang X.-X."/>
            <person name="Zhang J."/>
        </authorList>
    </citation>
    <scope>NUCLEOTIDE SEQUENCE [LARGE SCALE GENOMIC DNA]</scope>
    <source>
        <strain evidence="1 2">J11-6</strain>
    </source>
</reference>
<dbReference type="Pfam" id="PF06996">
    <property type="entry name" value="T6SS_TssG"/>
    <property type="match status" value="1"/>
</dbReference>
<dbReference type="Proteomes" id="UP000216021">
    <property type="component" value="Unassembled WGS sequence"/>
</dbReference>
<dbReference type="EMBL" id="MOXD01000003">
    <property type="protein sequence ID" value="OMQ24586.1"/>
    <property type="molecule type" value="Genomic_DNA"/>
</dbReference>
<comment type="caution">
    <text evidence="1">The sequence shown here is derived from an EMBL/GenBank/DDBJ whole genome shotgun (WGS) entry which is preliminary data.</text>
</comment>
<gene>
    <name evidence="1" type="ORF">BMI79_07110</name>
</gene>
<dbReference type="NCBIfam" id="TIGR03347">
    <property type="entry name" value="VI_chp_1"/>
    <property type="match status" value="1"/>
</dbReference>
<proteinExistence type="predicted"/>
<sequence>MERKSQPADPRLIAQLAPHISKINFYRFCQLVEQATPGSPGLGRNHHLLHEAVRFRPNPGMGFPVSELKALETDSEHPERPPTVRTTFLGLYGVESPLPTRYIDDIAQQREGTEAVTDFLDIFNHRLTTQFYRIWRKYSYPATFQPGGTDETSQYLLGLVGLGIPGTEKQIGAPASRFLALLGTLRLPTRTAEGIMTLVSLLAPRTQAKVTPHDKLTINLASPVTLSSQHPVSLQRRPVLGSQSVDVNSQVLLTLTTEDPQEVQGWLPGGQLHSDLLTLLHVYLGARCHARLQLTLPRHLLPAAQLRSSPEAGTVQLGRTAVLPGIPLASSARTPQTVTVSLGRYQGLTANPQHREAANGNYSF</sequence>
<keyword evidence="2" id="KW-1185">Reference proteome</keyword>
<dbReference type="AlphaFoldDB" id="A0A1S8CL76"/>
<dbReference type="InterPro" id="IPR010732">
    <property type="entry name" value="T6SS_TssG-like"/>
</dbReference>
<protein>
    <submittedName>
        <fullName evidence="1">Type VI secretion protein</fullName>
    </submittedName>
</protein>
<dbReference type="PANTHER" id="PTHR35564">
    <property type="match status" value="1"/>
</dbReference>
<evidence type="ECO:0000313" key="1">
    <source>
        <dbReference type="EMBL" id="OMQ24586.1"/>
    </source>
</evidence>
<name>A0A1S8CL76_9GAMM</name>
<dbReference type="PANTHER" id="PTHR35564:SF3">
    <property type="entry name" value="TYPE VI SECRETION SYSTEM BASEPLATE SUBUNIT TSSG"/>
    <property type="match status" value="1"/>
</dbReference>
<dbReference type="OrthoDB" id="1523296at2"/>
<dbReference type="RefSeq" id="WP_076941468.1">
    <property type="nucleotide sequence ID" value="NZ_MOXD01000003.1"/>
</dbReference>